<dbReference type="PANTHER" id="PTHR38050:SF2">
    <property type="entry name" value="FERULOYL ESTERASE C-RELATED"/>
    <property type="match status" value="1"/>
</dbReference>
<evidence type="ECO:0000256" key="5">
    <source>
        <dbReference type="ARBA" id="ARBA00022801"/>
    </source>
</evidence>
<keyword evidence="6" id="KW-0119">Carbohydrate metabolism</keyword>
<accession>A0A375YT04</accession>
<keyword evidence="2" id="KW-0964">Secreted</keyword>
<dbReference type="EMBL" id="UEGW01000001">
    <property type="protein sequence ID" value="SRX92073.1"/>
    <property type="molecule type" value="Genomic_DNA"/>
</dbReference>
<dbReference type="AlphaFoldDB" id="A0A375YT04"/>
<evidence type="ECO:0000256" key="8">
    <source>
        <dbReference type="SAM" id="SignalP"/>
    </source>
</evidence>
<dbReference type="Gene3D" id="3.40.50.1820">
    <property type="entry name" value="alpha/beta hydrolase"/>
    <property type="match status" value="1"/>
</dbReference>
<evidence type="ECO:0000313" key="10">
    <source>
        <dbReference type="Proteomes" id="UP000252015"/>
    </source>
</evidence>
<keyword evidence="10" id="KW-1185">Reference proteome</keyword>
<keyword evidence="4 8" id="KW-0732">Signal</keyword>
<dbReference type="InterPro" id="IPR029058">
    <property type="entry name" value="AB_hydrolase_fold"/>
</dbReference>
<dbReference type="GO" id="GO:0045493">
    <property type="term" value="P:xylan catabolic process"/>
    <property type="evidence" value="ECO:0007669"/>
    <property type="project" value="UniProtKB-KW"/>
</dbReference>
<keyword evidence="7" id="KW-0624">Polysaccharide degradation</keyword>
<dbReference type="Pfam" id="PF10503">
    <property type="entry name" value="Esterase_PHB"/>
    <property type="match status" value="1"/>
</dbReference>
<dbReference type="InterPro" id="IPR043595">
    <property type="entry name" value="FaeB/C/D"/>
</dbReference>
<evidence type="ECO:0000256" key="7">
    <source>
        <dbReference type="ARBA" id="ARBA00023326"/>
    </source>
</evidence>
<feature type="chain" id="PRO_5039463950" description="Polyhydroxybutyrate depolymerase" evidence="8">
    <location>
        <begin position="25"/>
        <end position="281"/>
    </location>
</feature>
<protein>
    <recommendedName>
        <fullName evidence="11">Polyhydroxybutyrate depolymerase</fullName>
    </recommendedName>
</protein>
<dbReference type="GO" id="GO:0030600">
    <property type="term" value="F:feruloyl esterase activity"/>
    <property type="evidence" value="ECO:0007669"/>
    <property type="project" value="InterPro"/>
</dbReference>
<sequence>MAARLAVIAAVLCCIAGCAPSHQARASGFDEGTSVHTLSVGGVDRTYLLHKPAGLSASAPLVVMLHGGFGNAEQAERTYGWDQLADSARFVVAYPDGLNRAWNVDGGGCCGRSAREGVDDVAFITAAVGDISDHVGIDPARVYATGISNGGIMSYTLACATNLFAAIGPDSAMQLTDCQSPHPVSVMHIHGTADRLVRYDGGPGAGFAHIDGLPVEEVNAFWRNVNHCATPTSSTVGRITESTAACPEGRSVVLITVEGGGHEWPPFATQRLWEFFAAHPR</sequence>
<dbReference type="Proteomes" id="UP000252015">
    <property type="component" value="Unassembled WGS sequence"/>
</dbReference>
<dbReference type="GO" id="GO:0005576">
    <property type="term" value="C:extracellular region"/>
    <property type="evidence" value="ECO:0007669"/>
    <property type="project" value="UniProtKB-SubCell"/>
</dbReference>
<evidence type="ECO:0000256" key="6">
    <source>
        <dbReference type="ARBA" id="ARBA00023277"/>
    </source>
</evidence>
<dbReference type="SUPFAM" id="SSF53474">
    <property type="entry name" value="alpha/beta-Hydrolases"/>
    <property type="match status" value="1"/>
</dbReference>
<name>A0A375YT04_MYCSH</name>
<evidence type="ECO:0008006" key="11">
    <source>
        <dbReference type="Google" id="ProtNLM"/>
    </source>
</evidence>
<reference evidence="9 10" key="1">
    <citation type="submission" date="2018-05" db="EMBL/GenBank/DDBJ databases">
        <authorList>
            <consortium name="IHU Genomes"/>
        </authorList>
    </citation>
    <scope>NUCLEOTIDE SEQUENCE [LARGE SCALE GENOMIC DNA]</scope>
    <source>
        <strain evidence="9 10">P7336</strain>
    </source>
</reference>
<feature type="signal peptide" evidence="8">
    <location>
        <begin position="1"/>
        <end position="24"/>
    </location>
</feature>
<keyword evidence="5" id="KW-0378">Hydrolase</keyword>
<evidence type="ECO:0000313" key="9">
    <source>
        <dbReference type="EMBL" id="SRX92073.1"/>
    </source>
</evidence>
<dbReference type="RefSeq" id="WP_113962882.1">
    <property type="nucleotide sequence ID" value="NZ_UEGW01000001.1"/>
</dbReference>
<dbReference type="PANTHER" id="PTHR38050">
    <property type="match status" value="1"/>
</dbReference>
<gene>
    <name evidence="9" type="ORF">MSP7336_00294</name>
</gene>
<keyword evidence="3" id="KW-0858">Xylan degradation</keyword>
<evidence type="ECO:0000256" key="3">
    <source>
        <dbReference type="ARBA" id="ARBA00022651"/>
    </source>
</evidence>
<organism evidence="9 10">
    <name type="scientific">Mycobacterium shimoidei</name>
    <dbReference type="NCBI Taxonomy" id="29313"/>
    <lineage>
        <taxon>Bacteria</taxon>
        <taxon>Bacillati</taxon>
        <taxon>Actinomycetota</taxon>
        <taxon>Actinomycetes</taxon>
        <taxon>Mycobacteriales</taxon>
        <taxon>Mycobacteriaceae</taxon>
        <taxon>Mycobacterium</taxon>
    </lineage>
</organism>
<dbReference type="InterPro" id="IPR010126">
    <property type="entry name" value="Esterase_phb"/>
</dbReference>
<proteinExistence type="predicted"/>
<evidence type="ECO:0000256" key="4">
    <source>
        <dbReference type="ARBA" id="ARBA00022729"/>
    </source>
</evidence>
<evidence type="ECO:0000256" key="2">
    <source>
        <dbReference type="ARBA" id="ARBA00022525"/>
    </source>
</evidence>
<evidence type="ECO:0000256" key="1">
    <source>
        <dbReference type="ARBA" id="ARBA00004613"/>
    </source>
</evidence>
<comment type="subcellular location">
    <subcellularLocation>
        <location evidence="1">Secreted</location>
    </subcellularLocation>
</comment>